<gene>
    <name evidence="3" type="ORF">BD410DRAFT_764981</name>
</gene>
<feature type="region of interest" description="Disordered" evidence="1">
    <location>
        <begin position="215"/>
        <end position="238"/>
    </location>
</feature>
<feature type="compositionally biased region" description="Polar residues" evidence="1">
    <location>
        <begin position="1223"/>
        <end position="1233"/>
    </location>
</feature>
<feature type="compositionally biased region" description="Polar residues" evidence="1">
    <location>
        <begin position="386"/>
        <end position="408"/>
    </location>
</feature>
<dbReference type="Proteomes" id="UP000294933">
    <property type="component" value="Unassembled WGS sequence"/>
</dbReference>
<feature type="compositionally biased region" description="Polar residues" evidence="1">
    <location>
        <begin position="453"/>
        <end position="475"/>
    </location>
</feature>
<feature type="domain" description="ARID" evidence="2">
    <location>
        <begin position="480"/>
        <end position="583"/>
    </location>
</feature>
<feature type="region of interest" description="Disordered" evidence="1">
    <location>
        <begin position="593"/>
        <end position="622"/>
    </location>
</feature>
<protein>
    <recommendedName>
        <fullName evidence="2">ARID domain-containing protein</fullName>
    </recommendedName>
</protein>
<dbReference type="EMBL" id="ML170163">
    <property type="protein sequence ID" value="TDL25513.1"/>
    <property type="molecule type" value="Genomic_DNA"/>
</dbReference>
<feature type="compositionally biased region" description="Pro residues" evidence="1">
    <location>
        <begin position="972"/>
        <end position="981"/>
    </location>
</feature>
<reference evidence="3 4" key="1">
    <citation type="submission" date="2018-06" db="EMBL/GenBank/DDBJ databases">
        <title>A transcriptomic atlas of mushroom development highlights an independent origin of complex multicellularity.</title>
        <authorList>
            <consortium name="DOE Joint Genome Institute"/>
            <person name="Krizsan K."/>
            <person name="Almasi E."/>
            <person name="Merenyi Z."/>
            <person name="Sahu N."/>
            <person name="Viragh M."/>
            <person name="Koszo T."/>
            <person name="Mondo S."/>
            <person name="Kiss B."/>
            <person name="Balint B."/>
            <person name="Kues U."/>
            <person name="Barry K."/>
            <person name="Hegedus J.C."/>
            <person name="Henrissat B."/>
            <person name="Johnson J."/>
            <person name="Lipzen A."/>
            <person name="Ohm R."/>
            <person name="Nagy I."/>
            <person name="Pangilinan J."/>
            <person name="Yan J."/>
            <person name="Xiong Y."/>
            <person name="Grigoriev I.V."/>
            <person name="Hibbett D.S."/>
            <person name="Nagy L.G."/>
        </authorList>
    </citation>
    <scope>NUCLEOTIDE SEQUENCE [LARGE SCALE GENOMIC DNA]</scope>
    <source>
        <strain evidence="3 4">SZMC22713</strain>
    </source>
</reference>
<feature type="compositionally biased region" description="Low complexity" evidence="1">
    <location>
        <begin position="342"/>
        <end position="356"/>
    </location>
</feature>
<feature type="compositionally biased region" description="Polar residues" evidence="1">
    <location>
        <begin position="416"/>
        <end position="444"/>
    </location>
</feature>
<evidence type="ECO:0000256" key="1">
    <source>
        <dbReference type="SAM" id="MobiDB-lite"/>
    </source>
</evidence>
<dbReference type="STRING" id="50990.A0A4Y7QCV5"/>
<accession>A0A4Y7QCV5</accession>
<feature type="region of interest" description="Disordered" evidence="1">
    <location>
        <begin position="892"/>
        <end position="1114"/>
    </location>
</feature>
<name>A0A4Y7QCV5_9AGAM</name>
<feature type="compositionally biased region" description="Pro residues" evidence="1">
    <location>
        <begin position="224"/>
        <end position="233"/>
    </location>
</feature>
<dbReference type="PROSITE" id="PS51011">
    <property type="entry name" value="ARID"/>
    <property type="match status" value="1"/>
</dbReference>
<feature type="compositionally biased region" description="Pro residues" evidence="1">
    <location>
        <begin position="900"/>
        <end position="913"/>
    </location>
</feature>
<feature type="compositionally biased region" description="Low complexity" evidence="1">
    <location>
        <begin position="92"/>
        <end position="134"/>
    </location>
</feature>
<feature type="compositionally biased region" description="Pro residues" evidence="1">
    <location>
        <begin position="698"/>
        <end position="709"/>
    </location>
</feature>
<dbReference type="Pfam" id="PF01388">
    <property type="entry name" value="ARID"/>
    <property type="match status" value="1"/>
</dbReference>
<feature type="compositionally biased region" description="Polar residues" evidence="1">
    <location>
        <begin position="751"/>
        <end position="762"/>
    </location>
</feature>
<dbReference type="InterPro" id="IPR036431">
    <property type="entry name" value="ARID_dom_sf"/>
</dbReference>
<feature type="compositionally biased region" description="Polar residues" evidence="1">
    <location>
        <begin position="949"/>
        <end position="964"/>
    </location>
</feature>
<proteinExistence type="predicted"/>
<organism evidence="3 4">
    <name type="scientific">Rickenella mellea</name>
    <dbReference type="NCBI Taxonomy" id="50990"/>
    <lineage>
        <taxon>Eukaryota</taxon>
        <taxon>Fungi</taxon>
        <taxon>Dikarya</taxon>
        <taxon>Basidiomycota</taxon>
        <taxon>Agaricomycotina</taxon>
        <taxon>Agaricomycetes</taxon>
        <taxon>Hymenochaetales</taxon>
        <taxon>Rickenellaceae</taxon>
        <taxon>Rickenella</taxon>
    </lineage>
</organism>
<feature type="region of interest" description="Disordered" evidence="1">
    <location>
        <begin position="1212"/>
        <end position="1245"/>
    </location>
</feature>
<dbReference type="VEuPathDB" id="FungiDB:BD410DRAFT_764981"/>
<dbReference type="OrthoDB" id="3270045at2759"/>
<feature type="region of interest" description="Disordered" evidence="1">
    <location>
        <begin position="328"/>
        <end position="480"/>
    </location>
</feature>
<keyword evidence="4" id="KW-1185">Reference proteome</keyword>
<evidence type="ECO:0000259" key="2">
    <source>
        <dbReference type="PROSITE" id="PS51011"/>
    </source>
</evidence>
<dbReference type="InterPro" id="IPR001606">
    <property type="entry name" value="ARID_dom"/>
</dbReference>
<feature type="compositionally biased region" description="Polar residues" evidence="1">
    <location>
        <begin position="915"/>
        <end position="927"/>
    </location>
</feature>
<feature type="region of interest" description="Disordered" evidence="1">
    <location>
        <begin position="689"/>
        <end position="762"/>
    </location>
</feature>
<dbReference type="SMART" id="SM00501">
    <property type="entry name" value="BRIGHT"/>
    <property type="match status" value="1"/>
</dbReference>
<sequence length="1306" mass="141607">MADRPNHIPGYPMMPNNFSMSMAQQQQQFAQQQHMQAQRPQVGQQIAGVNDPEHQQMWQKIQQQHQSRGGGEGVVQQRMDQMADFLRSQDFAQQVQGQQQHPQQGQQYPGVGAGNHNNPNLLPQQPAMQPAQRPHMQHQPFASGQLPPQAAQLLRGANPAMLPNGLTRQLGLMGNARNQQPQNVPNPVRIQPPMQPLNGQQGQLPFQQNMFPPTLPDGIRSSPQLPPQAPPTTTPAANPQNFMQLQMQQALQQFMKANDGSERRLTTPEILLKAKTLKQDIEQKEQHLQHLSGNQSESSPAYRQLAQDIARRRALLIRLQALFARGAAGMQQGGPQQPPRPNDGSGPGPNSSSIGSQQVAQGSQPPGWQQSMANMNYGNQPVGPPQASNQLPPQAPSPNIQSNVSQFQGMPAPGQIPQSLPSGPTQQQILQAMMNQRQNQSPHPSQMPAGPSGLQQPQLQHSLQMAQAGRMNSNPTAPPMMDSKRFHDNLKVWLQRSGTPVDPRLLTVDNRSIDLHQLHREVMLLGGGQAVSHRDLWPVVAAKLGWTSFPSNGSEPARSAPQAAAHVNNVYNMYLSGFEAYYVQAFMQNRNREDHQGGAPSAGPPRPPSTPQTQNGMNPSFPSQQRLLQYADLSADEIRSRGESEHVVQQVEANRGVLQRQVLQQQALRSMNAQGTQSSAPNAMQQLMQSNGSQPFGTPQPPQMAPQGPPQALMNQISGQQGGHQGLHNPNGAVGMPRPVSQLGGGQGQGPSNDPGQRQVYSRPSAEQLFASQRYIQAMKAEFNANRTLQQLQPKHLPDHERNEFNKMLEMLWRGTEQIDQWMSLYHAVFQDQIHTQRLIQIIITTNHQRQLLSSGQPNFVLDLGTVKRLFGIVQAAWEKFVSAVRTFPEARGNNMPGGPLGPPGPGPLPPTGPSQHPQPTIQQSAPQLPLTPHPQSQQPPLVRPPTAQELSRPQTSPTRQPSQLAAGPSGQPGPPGPPVPVVSKHRSQGSVSGNIAPETFPSPSATVTTPVPSASTPGHAQGSPQTPKSPKTRAPPKGKGAAAAKRRISKAVPPVAEVTSPAESSTKRQREEEPPAPTAAAPVADPAPSPKRIKSEWSTDSKDAYVKDKDAENIQTDEQAAAFYEQMTELVRLANGPEGGSSLPPAISETLEMIVKSMGTGYDFADNNIASSSSLAADTINPGLKSPNLKAQNEEFNQFFDFASFLHDDDAGSKAETPDLVPTSSTNPSPESGSEAEPGMGSSSIDTARIVDSKSHPSTEPAVDPLRLGIWGEVDGGESDYYSNIDGWKWEGQMPSLESPWAIST</sequence>
<evidence type="ECO:0000313" key="4">
    <source>
        <dbReference type="Proteomes" id="UP000294933"/>
    </source>
</evidence>
<feature type="compositionally biased region" description="Polar residues" evidence="1">
    <location>
        <begin position="357"/>
        <end position="379"/>
    </location>
</feature>
<feature type="compositionally biased region" description="Basic and acidic residues" evidence="1">
    <location>
        <begin position="1094"/>
        <end position="1113"/>
    </location>
</feature>
<dbReference type="Gene3D" id="1.10.150.60">
    <property type="entry name" value="ARID DNA-binding domain"/>
    <property type="match status" value="1"/>
</dbReference>
<feature type="region of interest" description="Disordered" evidence="1">
    <location>
        <begin position="92"/>
        <end position="144"/>
    </location>
</feature>
<dbReference type="SMART" id="SM01014">
    <property type="entry name" value="ARID"/>
    <property type="match status" value="1"/>
</dbReference>
<dbReference type="GO" id="GO:0003677">
    <property type="term" value="F:DNA binding"/>
    <property type="evidence" value="ECO:0007669"/>
    <property type="project" value="InterPro"/>
</dbReference>
<feature type="compositionally biased region" description="Low complexity" evidence="1">
    <location>
        <begin position="1002"/>
        <end position="1018"/>
    </location>
</feature>
<dbReference type="SUPFAM" id="SSF46774">
    <property type="entry name" value="ARID-like"/>
    <property type="match status" value="1"/>
</dbReference>
<evidence type="ECO:0000313" key="3">
    <source>
        <dbReference type="EMBL" id="TDL25513.1"/>
    </source>
</evidence>
<dbReference type="CDD" id="cd16100">
    <property type="entry name" value="ARID"/>
    <property type="match status" value="1"/>
</dbReference>